<dbReference type="STRING" id="997884.HMPREF1068_00297"/>
<dbReference type="PATRIC" id="fig|997884.3.peg.319"/>
<gene>
    <name evidence="1" type="ORF">HMPREF1068_00297</name>
</gene>
<accession>I9H4V3</accession>
<comment type="caution">
    <text evidence="1">The sequence shown here is derived from an EMBL/GenBank/DDBJ whole genome shotgun (WGS) entry which is preliminary data.</text>
</comment>
<evidence type="ECO:0000313" key="1">
    <source>
        <dbReference type="EMBL" id="EIY54584.1"/>
    </source>
</evidence>
<dbReference type="EMBL" id="AGXS01000003">
    <property type="protein sequence ID" value="EIY54584.1"/>
    <property type="molecule type" value="Genomic_DNA"/>
</dbReference>
<evidence type="ECO:0000313" key="2">
    <source>
        <dbReference type="Proteomes" id="UP000003089"/>
    </source>
</evidence>
<keyword evidence="2" id="KW-1185">Reference proteome</keyword>
<protein>
    <submittedName>
        <fullName evidence="1">Uncharacterized protein</fullName>
    </submittedName>
</protein>
<dbReference type="RefSeq" id="WP_007483101.1">
    <property type="nucleotide sequence ID" value="NZ_JH724314.1"/>
</dbReference>
<name>I9H4V3_9BACE</name>
<dbReference type="Proteomes" id="UP000003089">
    <property type="component" value="Unassembled WGS sequence"/>
</dbReference>
<dbReference type="eggNOG" id="ENOG5030Q55">
    <property type="taxonomic scope" value="Bacteria"/>
</dbReference>
<sequence>MEKYLRYKGEFFSIAGVLWRAEIWQDAEEKYATIGRLDFPADDPLVIEWGETDKLEPVQSSKATLTVVSRVDRQYKDLYTVDTGSIRMDVYRDNTLYWSGTLDTELYEEPFSYEKEYEVTLTFSDFAVLDRLKFQEDGFLTLLELFQKALHNSFINIRGIQQYISTSRAGDTSSETLLSHTCINCGNFYDEDGEPMTWRTVLDETLRPFAMRMIQRSGDVFIYDLNAIQDTFEPELIHWEGKDAVLGVDAVYKSAKVSFSPYDKTELMKQEVITEGLSPFATDLLVRTDYSVGSDDLMNASEGFYIDLFKSTPAPKNITIHKNAMPFKINSIYSNFEGEGLAWIVKIRANQYGYYNTIIGNSVFMGYEKLMEIDKKIAVPNIFQTGVYDKRNQRLLRLRMNILLDVRYNPFEQPGKYNESEDYNNMKYNIRSVHIPFRMKIKDALGHVLKHYVNATYSTSGHEFFCSKNPRWVDGDYLNTDYCSLLSYYDQPQEYKTLGKTELYYSGEWMENRQSTLDVSYNSCNLYDGMGAGEYIPIPEEVQGVIEVEIGTGIYHREPVGFVGGMNIGQYPVFNDFENRVRWLLYQTPTLDVVNGYGKDIETKDIEYSSWINAYAKEELKIDTIVGNVSEKNITGLGVLLRKEDNHPIVKFTRAGITDYIEKLLIGTVYSQYSHRMNTLSGTIRLLDKFATYTDNNESGCYFPVSDIQHLIMDESEVKLLQVELDNYEGINYEKTI</sequence>
<dbReference type="AlphaFoldDB" id="I9H4V3"/>
<organism evidence="1 2">
    <name type="scientific">Bacteroides nordii CL02T12C05</name>
    <dbReference type="NCBI Taxonomy" id="997884"/>
    <lineage>
        <taxon>Bacteria</taxon>
        <taxon>Pseudomonadati</taxon>
        <taxon>Bacteroidota</taxon>
        <taxon>Bacteroidia</taxon>
        <taxon>Bacteroidales</taxon>
        <taxon>Bacteroidaceae</taxon>
        <taxon>Bacteroides</taxon>
    </lineage>
</organism>
<dbReference type="HOGENOM" id="CLU_377978_0_0_10"/>
<proteinExistence type="predicted"/>
<reference evidence="1 2" key="1">
    <citation type="submission" date="2012-02" db="EMBL/GenBank/DDBJ databases">
        <title>The Genome Sequence of Bacteroides nordii CL02T12C05.</title>
        <authorList>
            <consortium name="The Broad Institute Genome Sequencing Platform"/>
            <person name="Earl A."/>
            <person name="Ward D."/>
            <person name="Feldgarden M."/>
            <person name="Gevers D."/>
            <person name="Zitomersky N.L."/>
            <person name="Coyne M.J."/>
            <person name="Comstock L.E."/>
            <person name="Young S.K."/>
            <person name="Zeng Q."/>
            <person name="Gargeya S."/>
            <person name="Fitzgerald M."/>
            <person name="Haas B."/>
            <person name="Abouelleil A."/>
            <person name="Alvarado L."/>
            <person name="Arachchi H.M."/>
            <person name="Berlin A."/>
            <person name="Chapman S.B."/>
            <person name="Gearin G."/>
            <person name="Goldberg J."/>
            <person name="Griggs A."/>
            <person name="Gujja S."/>
            <person name="Hansen M."/>
            <person name="Heiman D."/>
            <person name="Howarth C."/>
            <person name="Larimer J."/>
            <person name="Lui A."/>
            <person name="MacDonald P.J.P."/>
            <person name="McCowen C."/>
            <person name="Montmayeur A."/>
            <person name="Murphy C."/>
            <person name="Neiman D."/>
            <person name="Pearson M."/>
            <person name="Priest M."/>
            <person name="Roberts A."/>
            <person name="Saif S."/>
            <person name="Shea T."/>
            <person name="Sisk P."/>
            <person name="Stolte C."/>
            <person name="Sykes S."/>
            <person name="Wortman J."/>
            <person name="Nusbaum C."/>
            <person name="Birren B."/>
        </authorList>
    </citation>
    <scope>NUCLEOTIDE SEQUENCE [LARGE SCALE GENOMIC DNA]</scope>
    <source>
        <strain evidence="1 2">CL02T12C05</strain>
    </source>
</reference>